<accession>A0A0N1IE09</accession>
<protein>
    <submittedName>
        <fullName evidence="1">Uncharacterized protein</fullName>
    </submittedName>
</protein>
<keyword evidence="2" id="KW-1185">Reference proteome</keyword>
<sequence length="60" mass="6622">MPTRDAGGADNVRGATASPLIVNELKIVIGPYTASVAGRFLLKKKTTKHFWEKKRIQRIA</sequence>
<dbReference type="Proteomes" id="UP000053268">
    <property type="component" value="Unassembled WGS sequence"/>
</dbReference>
<evidence type="ECO:0000313" key="2">
    <source>
        <dbReference type="Proteomes" id="UP000053268"/>
    </source>
</evidence>
<dbReference type="EMBL" id="KQ458842">
    <property type="protein sequence ID" value="KPJ04895.1"/>
    <property type="molecule type" value="Genomic_DNA"/>
</dbReference>
<name>A0A0N1IE09_PAPXU</name>
<organism evidence="1 2">
    <name type="scientific">Papilio xuthus</name>
    <name type="common">Asian swallowtail butterfly</name>
    <dbReference type="NCBI Taxonomy" id="66420"/>
    <lineage>
        <taxon>Eukaryota</taxon>
        <taxon>Metazoa</taxon>
        <taxon>Ecdysozoa</taxon>
        <taxon>Arthropoda</taxon>
        <taxon>Hexapoda</taxon>
        <taxon>Insecta</taxon>
        <taxon>Pterygota</taxon>
        <taxon>Neoptera</taxon>
        <taxon>Endopterygota</taxon>
        <taxon>Lepidoptera</taxon>
        <taxon>Glossata</taxon>
        <taxon>Ditrysia</taxon>
        <taxon>Papilionoidea</taxon>
        <taxon>Papilionidae</taxon>
        <taxon>Papilioninae</taxon>
        <taxon>Papilio</taxon>
    </lineage>
</organism>
<gene>
    <name evidence="1" type="ORF">RR46_01247</name>
</gene>
<proteinExistence type="predicted"/>
<dbReference type="AlphaFoldDB" id="A0A0N1IE09"/>
<evidence type="ECO:0000313" key="1">
    <source>
        <dbReference type="EMBL" id="KPJ04895.1"/>
    </source>
</evidence>
<reference evidence="1 2" key="1">
    <citation type="journal article" date="2015" name="Nat. Commun.">
        <title>Outbred genome sequencing and CRISPR/Cas9 gene editing in butterflies.</title>
        <authorList>
            <person name="Li X."/>
            <person name="Fan D."/>
            <person name="Zhang W."/>
            <person name="Liu G."/>
            <person name="Zhang L."/>
            <person name="Zhao L."/>
            <person name="Fang X."/>
            <person name="Chen L."/>
            <person name="Dong Y."/>
            <person name="Chen Y."/>
            <person name="Ding Y."/>
            <person name="Zhao R."/>
            <person name="Feng M."/>
            <person name="Zhu Y."/>
            <person name="Feng Y."/>
            <person name="Jiang X."/>
            <person name="Zhu D."/>
            <person name="Xiang H."/>
            <person name="Feng X."/>
            <person name="Li S."/>
            <person name="Wang J."/>
            <person name="Zhang G."/>
            <person name="Kronforst M.R."/>
            <person name="Wang W."/>
        </authorList>
    </citation>
    <scope>NUCLEOTIDE SEQUENCE [LARGE SCALE GENOMIC DNA]</scope>
    <source>
        <strain evidence="1">Ya'a_city_454_Px</strain>
        <tissue evidence="1">Whole body</tissue>
    </source>
</reference>